<comment type="caution">
    <text evidence="2">The sequence shown here is derived from an EMBL/GenBank/DDBJ whole genome shotgun (WGS) entry which is preliminary data.</text>
</comment>
<organism evidence="2 3">
    <name type="scientific">Clostridium oceanicum</name>
    <dbReference type="NCBI Taxonomy" id="1543"/>
    <lineage>
        <taxon>Bacteria</taxon>
        <taxon>Bacillati</taxon>
        <taxon>Bacillota</taxon>
        <taxon>Clostridia</taxon>
        <taxon>Eubacteriales</taxon>
        <taxon>Clostridiaceae</taxon>
        <taxon>Clostridium</taxon>
    </lineage>
</organism>
<dbReference type="Proteomes" id="UP001501510">
    <property type="component" value="Unassembled WGS sequence"/>
</dbReference>
<dbReference type="EMBL" id="BAAACG010000006">
    <property type="protein sequence ID" value="GAA0735615.1"/>
    <property type="molecule type" value="Genomic_DNA"/>
</dbReference>
<reference evidence="2 3" key="1">
    <citation type="journal article" date="2019" name="Int. J. Syst. Evol. Microbiol.">
        <title>The Global Catalogue of Microorganisms (GCM) 10K type strain sequencing project: providing services to taxonomists for standard genome sequencing and annotation.</title>
        <authorList>
            <consortium name="The Broad Institute Genomics Platform"/>
            <consortium name="The Broad Institute Genome Sequencing Center for Infectious Disease"/>
            <person name="Wu L."/>
            <person name="Ma J."/>
        </authorList>
    </citation>
    <scope>NUCLEOTIDE SEQUENCE [LARGE SCALE GENOMIC DNA]</scope>
    <source>
        <strain evidence="2 3">JCM 1407</strain>
    </source>
</reference>
<dbReference type="RefSeq" id="WP_343759383.1">
    <property type="nucleotide sequence ID" value="NZ_BAAACG010000006.1"/>
</dbReference>
<accession>A0ABN1JCC3</accession>
<keyword evidence="1" id="KW-0472">Membrane</keyword>
<keyword evidence="3" id="KW-1185">Reference proteome</keyword>
<gene>
    <name evidence="2" type="ORF">GCM10008906_09520</name>
</gene>
<sequence length="144" mass="17410">MNTFIINLNNNIYFLFAVSLSSLLGFMLSIYVTYKSHNISKILKRMETIQAYNESKTQFAERFKGYKDSILKDNLNTRQILHSILEDIFKFEIQYRILLSKTDFIKLFFIKFYLKKKFKKVNFDKVCNYLDFLIGRCYKKEENR</sequence>
<protein>
    <submittedName>
        <fullName evidence="2">Uncharacterized protein</fullName>
    </submittedName>
</protein>
<keyword evidence="1" id="KW-1133">Transmembrane helix</keyword>
<evidence type="ECO:0000313" key="3">
    <source>
        <dbReference type="Proteomes" id="UP001501510"/>
    </source>
</evidence>
<keyword evidence="1" id="KW-0812">Transmembrane</keyword>
<evidence type="ECO:0000256" key="1">
    <source>
        <dbReference type="SAM" id="Phobius"/>
    </source>
</evidence>
<name>A0ABN1JCC3_9CLOT</name>
<feature type="transmembrane region" description="Helical" evidence="1">
    <location>
        <begin position="12"/>
        <end position="34"/>
    </location>
</feature>
<evidence type="ECO:0000313" key="2">
    <source>
        <dbReference type="EMBL" id="GAA0735615.1"/>
    </source>
</evidence>
<proteinExistence type="predicted"/>